<keyword evidence="2 3" id="KW-0371">Homeobox</keyword>
<feature type="domain" description="Homeobox" evidence="6">
    <location>
        <begin position="143"/>
        <end position="203"/>
    </location>
</feature>
<protein>
    <recommendedName>
        <fullName evidence="6">Homeobox domain-containing protein</fullName>
    </recommendedName>
</protein>
<organism evidence="7 8">
    <name type="scientific">Parasitella parasitica</name>
    <dbReference type="NCBI Taxonomy" id="35722"/>
    <lineage>
        <taxon>Eukaryota</taxon>
        <taxon>Fungi</taxon>
        <taxon>Fungi incertae sedis</taxon>
        <taxon>Mucoromycota</taxon>
        <taxon>Mucoromycotina</taxon>
        <taxon>Mucoromycetes</taxon>
        <taxon>Mucorales</taxon>
        <taxon>Mucorineae</taxon>
        <taxon>Mucoraceae</taxon>
        <taxon>Parasitella</taxon>
    </lineage>
</organism>
<dbReference type="PROSITE" id="PS50071">
    <property type="entry name" value="HOMEOBOX_2"/>
    <property type="match status" value="1"/>
</dbReference>
<evidence type="ECO:0000313" key="8">
    <source>
        <dbReference type="Proteomes" id="UP000054107"/>
    </source>
</evidence>
<dbReference type="Gene3D" id="1.10.10.60">
    <property type="entry name" value="Homeodomain-like"/>
    <property type="match status" value="1"/>
</dbReference>
<dbReference type="CDD" id="cd00086">
    <property type="entry name" value="homeodomain"/>
    <property type="match status" value="1"/>
</dbReference>
<dbReference type="PANTHER" id="PTHR24324:SF9">
    <property type="entry name" value="HOMEOBOX DOMAIN-CONTAINING PROTEIN"/>
    <property type="match status" value="1"/>
</dbReference>
<feature type="compositionally biased region" description="Basic and acidic residues" evidence="5">
    <location>
        <begin position="133"/>
        <end position="143"/>
    </location>
</feature>
<dbReference type="GO" id="GO:0005634">
    <property type="term" value="C:nucleus"/>
    <property type="evidence" value="ECO:0007669"/>
    <property type="project" value="UniProtKB-SubCell"/>
</dbReference>
<accession>A0A0B7MY73</accession>
<reference evidence="7 8" key="1">
    <citation type="submission" date="2014-09" db="EMBL/GenBank/DDBJ databases">
        <authorList>
            <person name="Ellenberger Sabrina"/>
        </authorList>
    </citation>
    <scope>NUCLEOTIDE SEQUENCE [LARGE SCALE GENOMIC DNA]</scope>
    <source>
        <strain evidence="7 8">CBS 412.66</strain>
    </source>
</reference>
<evidence type="ECO:0000256" key="4">
    <source>
        <dbReference type="RuleBase" id="RU000682"/>
    </source>
</evidence>
<dbReference type="OrthoDB" id="6159439at2759"/>
<proteinExistence type="predicted"/>
<sequence>MLSVRNLLIEPQTQPQSASHIHHAQHKEPSKRASVLNISSLLNDQDDSYTQINLSKRQHQCTYTPHYALGGYSPKLPSISSQHYYPTGKFQQRTARQHQLESREIERELLAGRRQSSSSASSSSVSSLIVASHQHDDDEKDNLPLKAKRRRASSRQVDVLNKVFERTFFPSTQLRTELGRQLGMSPRTVQIWFQNKRQAIRTRERSNSSRENSISSE</sequence>
<comment type="subcellular location">
    <subcellularLocation>
        <location evidence="3 4">Nucleus</location>
    </subcellularLocation>
</comment>
<dbReference type="PANTHER" id="PTHR24324">
    <property type="entry name" value="HOMEOBOX PROTEIN HHEX"/>
    <property type="match status" value="1"/>
</dbReference>
<keyword evidence="1 3" id="KW-0238">DNA-binding</keyword>
<dbReference type="GO" id="GO:0006357">
    <property type="term" value="P:regulation of transcription by RNA polymerase II"/>
    <property type="evidence" value="ECO:0007669"/>
    <property type="project" value="TreeGrafter"/>
</dbReference>
<dbReference type="InterPro" id="IPR051000">
    <property type="entry name" value="Homeobox_DNA-bind_prot"/>
</dbReference>
<keyword evidence="8" id="KW-1185">Reference proteome</keyword>
<dbReference type="GO" id="GO:0030154">
    <property type="term" value="P:cell differentiation"/>
    <property type="evidence" value="ECO:0007669"/>
    <property type="project" value="TreeGrafter"/>
</dbReference>
<dbReference type="STRING" id="35722.A0A0B7MY73"/>
<dbReference type="GO" id="GO:0000978">
    <property type="term" value="F:RNA polymerase II cis-regulatory region sequence-specific DNA binding"/>
    <property type="evidence" value="ECO:0007669"/>
    <property type="project" value="TreeGrafter"/>
</dbReference>
<feature type="compositionally biased region" description="Low complexity" evidence="5">
    <location>
        <begin position="116"/>
        <end position="132"/>
    </location>
</feature>
<feature type="region of interest" description="Disordered" evidence="5">
    <location>
        <begin position="110"/>
        <end position="154"/>
    </location>
</feature>
<feature type="DNA-binding region" description="Homeobox" evidence="3">
    <location>
        <begin position="145"/>
        <end position="204"/>
    </location>
</feature>
<gene>
    <name evidence="7" type="primary">PARPA_04750.1 scaffold 15639</name>
</gene>
<dbReference type="EMBL" id="LN725615">
    <property type="protein sequence ID" value="CEP10951.1"/>
    <property type="molecule type" value="Genomic_DNA"/>
</dbReference>
<dbReference type="Proteomes" id="UP000054107">
    <property type="component" value="Unassembled WGS sequence"/>
</dbReference>
<evidence type="ECO:0000256" key="5">
    <source>
        <dbReference type="SAM" id="MobiDB-lite"/>
    </source>
</evidence>
<keyword evidence="3 4" id="KW-0539">Nucleus</keyword>
<feature type="region of interest" description="Disordered" evidence="5">
    <location>
        <begin position="12"/>
        <end position="31"/>
    </location>
</feature>
<dbReference type="InterPro" id="IPR009057">
    <property type="entry name" value="Homeodomain-like_sf"/>
</dbReference>
<evidence type="ECO:0000313" key="7">
    <source>
        <dbReference type="EMBL" id="CEP10951.1"/>
    </source>
</evidence>
<dbReference type="AlphaFoldDB" id="A0A0B7MY73"/>
<name>A0A0B7MY73_9FUNG</name>
<evidence type="ECO:0000259" key="6">
    <source>
        <dbReference type="PROSITE" id="PS50071"/>
    </source>
</evidence>
<dbReference type="Pfam" id="PF00046">
    <property type="entry name" value="Homeodomain"/>
    <property type="match status" value="1"/>
</dbReference>
<evidence type="ECO:0000256" key="2">
    <source>
        <dbReference type="ARBA" id="ARBA00023155"/>
    </source>
</evidence>
<evidence type="ECO:0000256" key="3">
    <source>
        <dbReference type="PROSITE-ProRule" id="PRU00108"/>
    </source>
</evidence>
<dbReference type="InterPro" id="IPR001356">
    <property type="entry name" value="HD"/>
</dbReference>
<dbReference type="SMART" id="SM00389">
    <property type="entry name" value="HOX"/>
    <property type="match status" value="1"/>
</dbReference>
<evidence type="ECO:0000256" key="1">
    <source>
        <dbReference type="ARBA" id="ARBA00023125"/>
    </source>
</evidence>
<dbReference type="SUPFAM" id="SSF46689">
    <property type="entry name" value="Homeodomain-like"/>
    <property type="match status" value="1"/>
</dbReference>